<dbReference type="Pfam" id="PF00246">
    <property type="entry name" value="Peptidase_M14"/>
    <property type="match status" value="1"/>
</dbReference>
<dbReference type="GO" id="GO:0004181">
    <property type="term" value="F:metallocarboxypeptidase activity"/>
    <property type="evidence" value="ECO:0007669"/>
    <property type="project" value="InterPro"/>
</dbReference>
<organism evidence="9 10">
    <name type="scientific">Halomonas citrativorans</name>
    <dbReference type="NCBI Taxonomy" id="2742612"/>
    <lineage>
        <taxon>Bacteria</taxon>
        <taxon>Pseudomonadati</taxon>
        <taxon>Pseudomonadota</taxon>
        <taxon>Gammaproteobacteria</taxon>
        <taxon>Oceanospirillales</taxon>
        <taxon>Halomonadaceae</taxon>
        <taxon>Halomonas</taxon>
    </lineage>
</organism>
<evidence type="ECO:0000256" key="4">
    <source>
        <dbReference type="ARBA" id="ARBA00022801"/>
    </source>
</evidence>
<feature type="active site" description="Proton donor/acceptor" evidence="7">
    <location>
        <position position="388"/>
    </location>
</feature>
<evidence type="ECO:0000256" key="5">
    <source>
        <dbReference type="ARBA" id="ARBA00022833"/>
    </source>
</evidence>
<protein>
    <recommendedName>
        <fullName evidence="8">Peptidase M14 domain-containing protein</fullName>
    </recommendedName>
</protein>
<reference evidence="9 10" key="1">
    <citation type="submission" date="2017-02" db="EMBL/GenBank/DDBJ databases">
        <authorList>
            <person name="Dridi B."/>
        </authorList>
    </citation>
    <scope>NUCLEOTIDE SEQUENCE [LARGE SCALE GENOMIC DNA]</scope>
    <source>
        <strain evidence="9 10">JB380</strain>
    </source>
</reference>
<dbReference type="RefSeq" id="WP_087107698.1">
    <property type="nucleotide sequence ID" value="NZ_FUKM01000032.1"/>
</dbReference>
<comment type="similarity">
    <text evidence="2 7">Belongs to the peptidase M14 family.</text>
</comment>
<dbReference type="OrthoDB" id="3347322at2"/>
<evidence type="ECO:0000256" key="2">
    <source>
        <dbReference type="ARBA" id="ARBA00005988"/>
    </source>
</evidence>
<dbReference type="Gene3D" id="3.40.630.10">
    <property type="entry name" value="Zn peptidases"/>
    <property type="match status" value="1"/>
</dbReference>
<name>A0A1R4HYF8_9GAMM</name>
<dbReference type="Pfam" id="PF13946">
    <property type="entry name" value="DUF4214"/>
    <property type="match status" value="1"/>
</dbReference>
<dbReference type="EMBL" id="FUKM01000032">
    <property type="protein sequence ID" value="SJN12173.1"/>
    <property type="molecule type" value="Genomic_DNA"/>
</dbReference>
<evidence type="ECO:0000256" key="1">
    <source>
        <dbReference type="ARBA" id="ARBA00001947"/>
    </source>
</evidence>
<dbReference type="AlphaFoldDB" id="A0A1R4HYF8"/>
<keyword evidence="4" id="KW-0378">Hydrolase</keyword>
<keyword evidence="5" id="KW-0862">Zinc</keyword>
<dbReference type="SMART" id="SM00631">
    <property type="entry name" value="Zn_pept"/>
    <property type="match status" value="1"/>
</dbReference>
<dbReference type="PROSITE" id="PS52035">
    <property type="entry name" value="PEPTIDASE_M14"/>
    <property type="match status" value="1"/>
</dbReference>
<evidence type="ECO:0000256" key="6">
    <source>
        <dbReference type="ARBA" id="ARBA00023049"/>
    </source>
</evidence>
<feature type="domain" description="Peptidase M14" evidence="8">
    <location>
        <begin position="146"/>
        <end position="410"/>
    </location>
</feature>
<keyword evidence="3" id="KW-0645">Protease</keyword>
<dbReference type="PANTHER" id="PTHR11705:SF143">
    <property type="entry name" value="SLL0236 PROTEIN"/>
    <property type="match status" value="1"/>
</dbReference>
<gene>
    <name evidence="9" type="ORF">CZ787_07465</name>
</gene>
<proteinExistence type="inferred from homology"/>
<dbReference type="GO" id="GO:0006508">
    <property type="term" value="P:proteolysis"/>
    <property type="evidence" value="ECO:0007669"/>
    <property type="project" value="UniProtKB-KW"/>
</dbReference>
<dbReference type="InterPro" id="IPR000834">
    <property type="entry name" value="Peptidase_M14"/>
</dbReference>
<dbReference type="Gene3D" id="1.10.3130.20">
    <property type="entry name" value="Phycobilisome linker domain"/>
    <property type="match status" value="1"/>
</dbReference>
<accession>A0A1R4HYF8</accession>
<keyword evidence="6" id="KW-0482">Metalloprotease</keyword>
<evidence type="ECO:0000313" key="10">
    <source>
        <dbReference type="Proteomes" id="UP000196331"/>
    </source>
</evidence>
<dbReference type="InterPro" id="IPR038255">
    <property type="entry name" value="PBS_linker_sf"/>
</dbReference>
<evidence type="ECO:0000256" key="3">
    <source>
        <dbReference type="ARBA" id="ARBA00022670"/>
    </source>
</evidence>
<dbReference type="GO" id="GO:0008270">
    <property type="term" value="F:zinc ion binding"/>
    <property type="evidence" value="ECO:0007669"/>
    <property type="project" value="InterPro"/>
</dbReference>
<dbReference type="InterPro" id="IPR025282">
    <property type="entry name" value="DUF4214"/>
</dbReference>
<dbReference type="PANTHER" id="PTHR11705">
    <property type="entry name" value="PROTEASE FAMILY M14 CARBOXYPEPTIDASE A,B"/>
    <property type="match status" value="1"/>
</dbReference>
<sequence length="499" mass="54558">MLTPSQQLQSYYLAMFGRAADPEGFAYWFDKLSTDTLTLEGIAEQMLQSEEFASQREVLVQLEDNGWVNEVYQRLFAREAEAEGVSYWSEQAQNGHSAQAILLDMMSFAKDTDAEALNAYASVAEFYSSSVSSEDYDPQQTLVQEGFRSNQQLYQDLEALAATYDTLSLAQAGESVEGRPLYSATVGEGSHKLMIVTQQHGDEPVGTESAMHLLEWMSGDSEAAQSLREQVTLTVMPRVNPDGFERWEQLVSGNSDPETTLDPRRNSADIDLNRTWDSGEAIDPALIPETLAVRNVLAAFQPDLILDYHNQNNYLNETGELETMSILWPTSDGVEPSITATAQQAAIALAQGVELFDYGYLSLFPGGDAANIGRNGIAMDGTPALLIEQRGLEEFELKALEGLALDFDAVASALTLEGVLSMVGVMQALGKDGFETIDPELALLLPERGERTPFDELYAEEIEGEVDVAAAHSMQNMLDLDAVPVTGVAEPLLSEFLAA</sequence>
<dbReference type="SUPFAM" id="SSF53187">
    <property type="entry name" value="Zn-dependent exopeptidases"/>
    <property type="match status" value="1"/>
</dbReference>
<comment type="cofactor">
    <cofactor evidence="1">
        <name>Zn(2+)</name>
        <dbReference type="ChEBI" id="CHEBI:29105"/>
    </cofactor>
</comment>
<evidence type="ECO:0000256" key="7">
    <source>
        <dbReference type="PROSITE-ProRule" id="PRU01379"/>
    </source>
</evidence>
<evidence type="ECO:0000259" key="8">
    <source>
        <dbReference type="PROSITE" id="PS52035"/>
    </source>
</evidence>
<comment type="caution">
    <text evidence="9">The sequence shown here is derived from an EMBL/GenBank/DDBJ whole genome shotgun (WGS) entry which is preliminary data.</text>
</comment>
<dbReference type="GO" id="GO:0005615">
    <property type="term" value="C:extracellular space"/>
    <property type="evidence" value="ECO:0007669"/>
    <property type="project" value="TreeGrafter"/>
</dbReference>
<dbReference type="Proteomes" id="UP000196331">
    <property type="component" value="Unassembled WGS sequence"/>
</dbReference>
<evidence type="ECO:0000313" key="9">
    <source>
        <dbReference type="EMBL" id="SJN12173.1"/>
    </source>
</evidence>